<gene>
    <name evidence="6" type="ORF">EZS27_041406</name>
</gene>
<evidence type="ECO:0000259" key="5">
    <source>
        <dbReference type="Pfam" id="PF07980"/>
    </source>
</evidence>
<sequence>NENAPLDGVETDMVGVAGDDRALFFAGGDRTVEISTVATFKEGLSVAKWSNNRSDGKTPHDPMYTDTDIPLFRLAEAYLTYAEATLRSGGSEQEALNAVNELRKRAHASELATISTEMILNEKAREMYFEGQRRTDLIRYGYFTSNKYIWDWKGGQANGTSVSSFYNLYPIPVSDIIVNNNLTQNPGY</sequence>
<protein>
    <submittedName>
        <fullName evidence="6">RagB/SusD family nutrient uptake outer membrane protein</fullName>
    </submittedName>
</protein>
<dbReference type="InterPro" id="IPR012944">
    <property type="entry name" value="SusD_RagB_dom"/>
</dbReference>
<dbReference type="EMBL" id="SNRY01009534">
    <property type="protein sequence ID" value="KAA6306931.1"/>
    <property type="molecule type" value="Genomic_DNA"/>
</dbReference>
<name>A0A5J4PE15_9ZZZZ</name>
<evidence type="ECO:0000256" key="2">
    <source>
        <dbReference type="ARBA" id="ARBA00022729"/>
    </source>
</evidence>
<feature type="domain" description="RagB/SusD" evidence="5">
    <location>
        <begin position="38"/>
        <end position="188"/>
    </location>
</feature>
<dbReference type="InterPro" id="IPR011990">
    <property type="entry name" value="TPR-like_helical_dom_sf"/>
</dbReference>
<accession>A0A5J4PE15</accession>
<keyword evidence="2" id="KW-0732">Signal</keyword>
<feature type="non-terminal residue" evidence="6">
    <location>
        <position position="1"/>
    </location>
</feature>
<dbReference type="Pfam" id="PF07980">
    <property type="entry name" value="SusD_RagB"/>
    <property type="match status" value="1"/>
</dbReference>
<organism evidence="6">
    <name type="scientific">termite gut metagenome</name>
    <dbReference type="NCBI Taxonomy" id="433724"/>
    <lineage>
        <taxon>unclassified sequences</taxon>
        <taxon>metagenomes</taxon>
        <taxon>organismal metagenomes</taxon>
    </lineage>
</organism>
<evidence type="ECO:0000313" key="6">
    <source>
        <dbReference type="EMBL" id="KAA6306931.1"/>
    </source>
</evidence>
<evidence type="ECO:0000256" key="4">
    <source>
        <dbReference type="ARBA" id="ARBA00023237"/>
    </source>
</evidence>
<dbReference type="Gene3D" id="1.25.40.390">
    <property type="match status" value="1"/>
</dbReference>
<proteinExistence type="predicted"/>
<keyword evidence="3" id="KW-0472">Membrane</keyword>
<dbReference type="GO" id="GO:0009279">
    <property type="term" value="C:cell outer membrane"/>
    <property type="evidence" value="ECO:0007669"/>
    <property type="project" value="UniProtKB-SubCell"/>
</dbReference>
<dbReference type="SUPFAM" id="SSF48452">
    <property type="entry name" value="TPR-like"/>
    <property type="match status" value="1"/>
</dbReference>
<dbReference type="AlphaFoldDB" id="A0A5J4PE15"/>
<reference evidence="6" key="1">
    <citation type="submission" date="2019-03" db="EMBL/GenBank/DDBJ databases">
        <title>Single cell metagenomics reveals metabolic interactions within the superorganism composed of flagellate Streblomastix strix and complex community of Bacteroidetes bacteria on its surface.</title>
        <authorList>
            <person name="Treitli S.C."/>
            <person name="Kolisko M."/>
            <person name="Husnik F."/>
            <person name="Keeling P."/>
            <person name="Hampl V."/>
        </authorList>
    </citation>
    <scope>NUCLEOTIDE SEQUENCE</scope>
    <source>
        <strain evidence="6">STM</strain>
    </source>
</reference>
<comment type="caution">
    <text evidence="6">The sequence shown here is derived from an EMBL/GenBank/DDBJ whole genome shotgun (WGS) entry which is preliminary data.</text>
</comment>
<comment type="subcellular location">
    <subcellularLocation>
        <location evidence="1">Cell outer membrane</location>
    </subcellularLocation>
</comment>
<evidence type="ECO:0000256" key="3">
    <source>
        <dbReference type="ARBA" id="ARBA00023136"/>
    </source>
</evidence>
<evidence type="ECO:0000256" key="1">
    <source>
        <dbReference type="ARBA" id="ARBA00004442"/>
    </source>
</evidence>
<keyword evidence="4" id="KW-0998">Cell outer membrane</keyword>